<organism evidence="5 6">
    <name type="scientific">Propioniciclava sinopodophylli</name>
    <dbReference type="NCBI Taxonomy" id="1837344"/>
    <lineage>
        <taxon>Bacteria</taxon>
        <taxon>Bacillati</taxon>
        <taxon>Actinomycetota</taxon>
        <taxon>Actinomycetes</taxon>
        <taxon>Propionibacteriales</taxon>
        <taxon>Propionibacteriaceae</taxon>
        <taxon>Propioniciclava</taxon>
    </lineage>
</organism>
<evidence type="ECO:0000313" key="6">
    <source>
        <dbReference type="Proteomes" id="UP000292373"/>
    </source>
</evidence>
<feature type="transmembrane region" description="Helical" evidence="2">
    <location>
        <begin position="505"/>
        <end position="528"/>
    </location>
</feature>
<feature type="transmembrane region" description="Helical" evidence="2">
    <location>
        <begin position="330"/>
        <end position="351"/>
    </location>
</feature>
<comment type="caution">
    <text evidence="5">The sequence shown here is derived from an EMBL/GenBank/DDBJ whole genome shotgun (WGS) entry which is preliminary data.</text>
</comment>
<dbReference type="OrthoDB" id="143710at2"/>
<dbReference type="InterPro" id="IPR018702">
    <property type="entry name" value="DUF2207"/>
</dbReference>
<dbReference type="AlphaFoldDB" id="A0A4Q9KIB9"/>
<feature type="region of interest" description="Disordered" evidence="1">
    <location>
        <begin position="37"/>
        <end position="82"/>
    </location>
</feature>
<keyword evidence="2" id="KW-1133">Transmembrane helix</keyword>
<dbReference type="EMBL" id="SDMQ01000001">
    <property type="protein sequence ID" value="TBT88537.1"/>
    <property type="molecule type" value="Genomic_DNA"/>
</dbReference>
<evidence type="ECO:0000259" key="4">
    <source>
        <dbReference type="Pfam" id="PF20990"/>
    </source>
</evidence>
<dbReference type="Pfam" id="PF09972">
    <property type="entry name" value="DUF2207"/>
    <property type="match status" value="1"/>
</dbReference>
<evidence type="ECO:0000259" key="3">
    <source>
        <dbReference type="Pfam" id="PF09972"/>
    </source>
</evidence>
<gene>
    <name evidence="5" type="ORF">ET989_00865</name>
</gene>
<feature type="transmembrane region" description="Helical" evidence="2">
    <location>
        <begin position="534"/>
        <end position="553"/>
    </location>
</feature>
<feature type="transmembrane region" description="Helical" evidence="2">
    <location>
        <begin position="86"/>
        <end position="106"/>
    </location>
</feature>
<keyword evidence="2" id="KW-0472">Membrane</keyword>
<name>A0A4Q9KIB9_9ACTN</name>
<reference evidence="5 6" key="1">
    <citation type="submission" date="2019-01" db="EMBL/GenBank/DDBJ databases">
        <title>Lactibacter flavus gen. nov., sp. nov., a novel bacterium of the family Propionibacteriaceae isolated from raw milk and dairy products.</title>
        <authorList>
            <person name="Huptas C."/>
            <person name="Wenning M."/>
            <person name="Breitenwieser F."/>
            <person name="Doll E."/>
            <person name="Von Neubeck M."/>
            <person name="Busse H.-J."/>
            <person name="Scherer S."/>
        </authorList>
    </citation>
    <scope>NUCLEOTIDE SEQUENCE [LARGE SCALE GENOMIC DNA]</scope>
    <source>
        <strain evidence="5 6">KCTC 33808</strain>
    </source>
</reference>
<dbReference type="Proteomes" id="UP000292373">
    <property type="component" value="Unassembled WGS sequence"/>
</dbReference>
<protein>
    <submittedName>
        <fullName evidence="5">DUF2207 domain-containing protein</fullName>
    </submittedName>
</protein>
<keyword evidence="2" id="KW-0812">Transmembrane</keyword>
<evidence type="ECO:0000313" key="5">
    <source>
        <dbReference type="EMBL" id="TBT88537.1"/>
    </source>
</evidence>
<evidence type="ECO:0000256" key="2">
    <source>
        <dbReference type="SAM" id="Phobius"/>
    </source>
</evidence>
<feature type="domain" description="DUF2207" evidence="3">
    <location>
        <begin position="118"/>
        <end position="306"/>
    </location>
</feature>
<proteinExistence type="predicted"/>
<dbReference type="Pfam" id="PF20990">
    <property type="entry name" value="DUF2207_C"/>
    <property type="match status" value="1"/>
</dbReference>
<feature type="domain" description="Predicted membrane protein YciQ-like C-terminal" evidence="4">
    <location>
        <begin position="394"/>
        <end position="613"/>
    </location>
</feature>
<accession>A0A4Q9KIB9</accession>
<keyword evidence="6" id="KW-1185">Reference proteome</keyword>
<evidence type="ECO:0000256" key="1">
    <source>
        <dbReference type="SAM" id="MobiDB-lite"/>
    </source>
</evidence>
<dbReference type="InterPro" id="IPR048389">
    <property type="entry name" value="YciQ-like_C"/>
</dbReference>
<sequence length="689" mass="73143">MGRVGLAETSTCQPAANARRPSVVPTLPAPMIPSVFVTSGQRPARPGHSRPRATPQIDLGRQRTPRAGGYGGGDPDRQERPMRRTVRLVSILVATLALVLGLGPMAHADDDDTPREWRITRYDAQVDVAADGLSTVRLEFDFHFGNSPGHGPFITLPRQQEVADDPDVWRMIDIDITGVSSPTGAPVETQETTQDGSLVLRVGREGTRVRGTQTYVITYTAHGLLAPRHATSGLAEFNWNVIGTGWQVPIDSVTARVTGPADVVQTACFSGSRFDQACKASHAGPTASFAAGGLEPGEGVQVVAGFPVDTFVGAEPRFTKRYHLGNVVPLTPLSLGLTGALTALGIGGVLLKARRWSRDEVYLGLTPGVRPAPGEASRVGPASEKTPVAVQFTPPPGAHVGEVGVLLDTRADNVDVTATILDLAARGHYQIVEDGTDWLFVRRRTDDPLTPPERHIVDVMFSRGNQVSTSDLRHKRYHKLLSGARERLQDRVTNELRWFKGSPQVAQGLALAGAALLVVAGLAIGAVLGFAFELGLVGLAPVIAGLVLAPLAFRAGRRTAEGSAVLAQAKGFELYLRTAEADQIRFEEGIDVFSRYLPWATIFGVADRWAKVFEQLAAEGRYTPTDDWYVGHSLYQGAYFTSAMNNLTHTLSESMQAAVASQTAATAGSSGGSGFSGGGGFGGGGGGGW</sequence>
<feature type="region of interest" description="Disordered" evidence="1">
    <location>
        <begin position="1"/>
        <end position="25"/>
    </location>
</feature>